<reference evidence="2" key="1">
    <citation type="submission" date="2023-07" db="EMBL/GenBank/DDBJ databases">
        <title>Thauera sp. CAU 1555 isolated from sand of Yaerae Beach.</title>
        <authorList>
            <person name="Kim W."/>
        </authorList>
    </citation>
    <scope>NUCLEOTIDE SEQUENCE [LARGE SCALE GENOMIC DNA]</scope>
    <source>
        <strain evidence="2">CAU 1555</strain>
    </source>
</reference>
<keyword evidence="1" id="KW-0966">Cell projection</keyword>
<evidence type="ECO:0000313" key="1">
    <source>
        <dbReference type="EMBL" id="MBD8504728.1"/>
    </source>
</evidence>
<keyword evidence="1" id="KW-0282">Flagellum</keyword>
<dbReference type="Gene3D" id="3.40.50.300">
    <property type="entry name" value="P-loop containing nucleotide triphosphate hydrolases"/>
    <property type="match status" value="1"/>
</dbReference>
<dbReference type="Proteomes" id="UP000603602">
    <property type="component" value="Unassembled WGS sequence"/>
</dbReference>
<accession>A0ABR9BFE7</accession>
<evidence type="ECO:0000313" key="2">
    <source>
        <dbReference type="Proteomes" id="UP000603602"/>
    </source>
</evidence>
<name>A0ABR9BFE7_9RHOO</name>
<organism evidence="1 2">
    <name type="scientific">Thauera sedimentorum</name>
    <dbReference type="NCBI Taxonomy" id="2767595"/>
    <lineage>
        <taxon>Bacteria</taxon>
        <taxon>Pseudomonadati</taxon>
        <taxon>Pseudomonadota</taxon>
        <taxon>Betaproteobacteria</taxon>
        <taxon>Rhodocyclales</taxon>
        <taxon>Zoogloeaceae</taxon>
        <taxon>Thauera</taxon>
    </lineage>
</organism>
<proteinExistence type="predicted"/>
<gene>
    <name evidence="1" type="ORF">IFO67_17695</name>
</gene>
<keyword evidence="1" id="KW-0969">Cilium</keyword>
<dbReference type="SUPFAM" id="SSF52540">
    <property type="entry name" value="P-loop containing nucleoside triphosphate hydrolases"/>
    <property type="match status" value="1"/>
</dbReference>
<sequence length="266" mass="27963">MIDAREDQAAGLRRLFRRAPPTVVAMYATGRHGAHNALRAAHCIAGRSERVILLDEAPGEASLAARLDLPQGPDLLSVLDGRCTPAELLQPVPGLLGRIATSAAALALPLLDAERREALLGAIRQIQRHTGFVLIHAAAQGADDPSPFVYAAPRRLVVAEASATGATEAYRVIKQLAAAGAGSLHVAVARAKSRAEAAAFFDSLDALVRRHVGAALAWLGEVERDDLAGGLAHPVAESSPREAEHAFLRRLSALGAASVPRAPMRR</sequence>
<dbReference type="EMBL" id="JACYTO010000003">
    <property type="protein sequence ID" value="MBD8504728.1"/>
    <property type="molecule type" value="Genomic_DNA"/>
</dbReference>
<dbReference type="RefSeq" id="WP_187719552.1">
    <property type="nucleotide sequence ID" value="NZ_JACTAH010000003.1"/>
</dbReference>
<keyword evidence="2" id="KW-1185">Reference proteome</keyword>
<dbReference type="InterPro" id="IPR027417">
    <property type="entry name" value="P-loop_NTPase"/>
</dbReference>
<protein>
    <submittedName>
        <fullName evidence="1">Flagellar FleN</fullName>
    </submittedName>
</protein>
<comment type="caution">
    <text evidence="1">The sequence shown here is derived from an EMBL/GenBank/DDBJ whole genome shotgun (WGS) entry which is preliminary data.</text>
</comment>